<gene>
    <name evidence="4" type="ORF">GCM10008957_17440</name>
</gene>
<dbReference type="PANTHER" id="PTHR34819:SF3">
    <property type="entry name" value="CELL SURFACE PROTEIN"/>
    <property type="match status" value="1"/>
</dbReference>
<dbReference type="AlphaFoldDB" id="A0A918C4B4"/>
<dbReference type="Pfam" id="PF01345">
    <property type="entry name" value="DUF11"/>
    <property type="match status" value="2"/>
</dbReference>
<evidence type="ECO:0008006" key="6">
    <source>
        <dbReference type="Google" id="ProtNLM"/>
    </source>
</evidence>
<keyword evidence="1" id="KW-0732">Signal</keyword>
<accession>A0A918C4B4</accession>
<dbReference type="InterPro" id="IPR051172">
    <property type="entry name" value="Chlamydia_OmcB"/>
</dbReference>
<dbReference type="InterPro" id="IPR001434">
    <property type="entry name" value="OmcB-like_DUF11"/>
</dbReference>
<dbReference type="InterPro" id="IPR057693">
    <property type="entry name" value="DUF7933"/>
</dbReference>
<dbReference type="NCBIfam" id="TIGR01451">
    <property type="entry name" value="B_ant_repeat"/>
    <property type="match status" value="3"/>
</dbReference>
<evidence type="ECO:0000256" key="1">
    <source>
        <dbReference type="SAM" id="SignalP"/>
    </source>
</evidence>
<comment type="caution">
    <text evidence="4">The sequence shown here is derived from an EMBL/GenBank/DDBJ whole genome shotgun (WGS) entry which is preliminary data.</text>
</comment>
<organism evidence="4 5">
    <name type="scientific">Deinococcus ruber</name>
    <dbReference type="NCBI Taxonomy" id="1848197"/>
    <lineage>
        <taxon>Bacteria</taxon>
        <taxon>Thermotogati</taxon>
        <taxon>Deinococcota</taxon>
        <taxon>Deinococci</taxon>
        <taxon>Deinococcales</taxon>
        <taxon>Deinococcaceae</taxon>
        <taxon>Deinococcus</taxon>
    </lineage>
</organism>
<evidence type="ECO:0000259" key="2">
    <source>
        <dbReference type="Pfam" id="PF01345"/>
    </source>
</evidence>
<feature type="signal peptide" evidence="1">
    <location>
        <begin position="1"/>
        <end position="39"/>
    </location>
</feature>
<evidence type="ECO:0000259" key="3">
    <source>
        <dbReference type="Pfam" id="PF25564"/>
    </source>
</evidence>
<dbReference type="SUPFAM" id="SSF101898">
    <property type="entry name" value="NHL repeat"/>
    <property type="match status" value="1"/>
</dbReference>
<dbReference type="PANTHER" id="PTHR34819">
    <property type="entry name" value="LARGE CYSTEINE-RICH PERIPLASMIC PROTEIN OMCB"/>
    <property type="match status" value="1"/>
</dbReference>
<reference evidence="4" key="1">
    <citation type="journal article" date="2014" name="Int. J. Syst. Evol. Microbiol.">
        <title>Complete genome sequence of Corynebacterium casei LMG S-19264T (=DSM 44701T), isolated from a smear-ripened cheese.</title>
        <authorList>
            <consortium name="US DOE Joint Genome Institute (JGI-PGF)"/>
            <person name="Walter F."/>
            <person name="Albersmeier A."/>
            <person name="Kalinowski J."/>
            <person name="Ruckert C."/>
        </authorList>
    </citation>
    <scope>NUCLEOTIDE SEQUENCE</scope>
    <source>
        <strain evidence="4">JCM 31311</strain>
    </source>
</reference>
<keyword evidence="5" id="KW-1185">Reference proteome</keyword>
<dbReference type="InterPro" id="IPR047589">
    <property type="entry name" value="DUF11_rpt"/>
</dbReference>
<feature type="domain" description="DUF11" evidence="2">
    <location>
        <begin position="441"/>
        <end position="557"/>
    </location>
</feature>
<dbReference type="Proteomes" id="UP000603865">
    <property type="component" value="Unassembled WGS sequence"/>
</dbReference>
<dbReference type="Pfam" id="PF25564">
    <property type="entry name" value="DUF7933"/>
    <property type="match status" value="1"/>
</dbReference>
<proteinExistence type="predicted"/>
<evidence type="ECO:0000313" key="4">
    <source>
        <dbReference type="EMBL" id="GGR05049.1"/>
    </source>
</evidence>
<evidence type="ECO:0000313" key="5">
    <source>
        <dbReference type="Proteomes" id="UP000603865"/>
    </source>
</evidence>
<dbReference type="EMBL" id="BMQL01000007">
    <property type="protein sequence ID" value="GGR05049.1"/>
    <property type="molecule type" value="Genomic_DNA"/>
</dbReference>
<feature type="chain" id="PRO_5037506286" description="DUF11 domain-containing protein" evidence="1">
    <location>
        <begin position="40"/>
        <end position="1190"/>
    </location>
</feature>
<reference evidence="4" key="2">
    <citation type="submission" date="2020-09" db="EMBL/GenBank/DDBJ databases">
        <authorList>
            <person name="Sun Q."/>
            <person name="Ohkuma M."/>
        </authorList>
    </citation>
    <scope>NUCLEOTIDE SEQUENCE</scope>
    <source>
        <strain evidence="4">JCM 31311</strain>
    </source>
</reference>
<feature type="domain" description="DUF7933" evidence="3">
    <location>
        <begin position="301"/>
        <end position="437"/>
    </location>
</feature>
<name>A0A918C4B4_9DEIO</name>
<protein>
    <recommendedName>
        <fullName evidence="6">DUF11 domain-containing protein</fullName>
    </recommendedName>
</protein>
<sequence length="1190" mass="121930">MRRVDVIGKTLKARLLALRKQGRVALALAAGLLGSAALAQTTATTASSGSYCTAVYGVGGTTHTITFFNTTTQTATTLSTNSPAGDMNAAAVDRTDGKLYYIDRSANPSVLYYYDPMTQTHTAVGSFYPPHDISSSELIAGGFDETGTYYIYYDNGQYTTINKTTAQISGYRYLQAPGYTLSTLTNGDLAFDGTQGYAIFETGPERQTNVFKFNPANVGAELSNPLPLKLNGQNVTSTGFGGVNGLAYEPSAGAFYVSAAGGTAGSAFYQLDISTGNISLVNNISGITDLSSCSRPRPLPPGVTKKFSPQIASSPAANGETVSTLSITINNPNNGLTYLNSDFTDVFPVSPAQMSVSSTPNLTITPAGCLASSSVVAPAGATGLTVKSGTSLAAGACTISVNVTVPKSGQYVNTIGVNALDTTTGKNSVAATDTLTVKTVDVKVEKSGPASAAVATPFSFSITTTNVGTSNAANVVTSDVLPSQLTFVSADNGGTYNASTRTITWPTLATLAVGAKQVYGVTVFAQPVSANTTVTNTATTTADHDFTPANNTATANVNLVPGSSTLPDSGTCTPSEPYVQSFNTPGALAEVRNHAYLSDPNAVTVADGSYTLWNQINNSGTSGYALYYNIANFEGKNGATLTTPGLLYESQIAVQAGSTVTYENYIRSHASSVTQLQYRFYDGVSGTLLKSFDGAFATTSYSRQTVPSFVSPSAKLIIRLYTLKDGTTADTNVLKLDDIKLSCTLPPALSIVKTHSPATFQVLQPATYTLTVSNAANTLATSGTITVQDQLPVGIGAALPSGFSPAPGWTCTYSGEAEQKTGYSPNPNEAQLLTCTSTNVLAMGSSVALSIPVNVTSTAGANVINKASVGGGGDPDPLPAVATCTPGAQCAQDTAPVLPLPTPPATCTTGTPTNLLTSSLKGYDDNDSATLSANAALLSNAAAYLSGTGDSNSFVIDGTYFFNNGYGPLSKASILQLLVNGTVYASFLTQDDYSGSATVTAQNGATLVGGVGSVQLNRYSSSRLWVTLPASVTSIGSVQIKFVSSAPTGSVGDDYGFEIGSIIACTKALPKLNVVKTVQNITAQGTVGTLSTGRPGDVLEYCITTTNTGGASATKLSFSDAVPSNTSAQTGGYGAGKDIHVTTVAGTTDLTFAADGDAGQLGGGAISVNLPSLVLAPTQAFSVCFRAIIN</sequence>
<feature type="domain" description="DUF11" evidence="2">
    <location>
        <begin position="749"/>
        <end position="877"/>
    </location>
</feature>